<evidence type="ECO:0000313" key="3">
    <source>
        <dbReference type="EMBL" id="CAE2223345.1"/>
    </source>
</evidence>
<accession>A0A7S4MI62</accession>
<dbReference type="EMBL" id="HBKQ01013428">
    <property type="protein sequence ID" value="CAE2223345.1"/>
    <property type="molecule type" value="Transcribed_RNA"/>
</dbReference>
<gene>
    <name evidence="3" type="ORF">OAUR00152_LOCUS9248</name>
</gene>
<feature type="region of interest" description="Disordered" evidence="1">
    <location>
        <begin position="1"/>
        <end position="22"/>
    </location>
</feature>
<feature type="region of interest" description="Disordered" evidence="1">
    <location>
        <begin position="53"/>
        <end position="81"/>
    </location>
</feature>
<feature type="compositionally biased region" description="Low complexity" evidence="1">
    <location>
        <begin position="1"/>
        <end position="12"/>
    </location>
</feature>
<name>A0A7S4MI62_9STRA</name>
<dbReference type="InterPro" id="IPR015590">
    <property type="entry name" value="Aldehyde_DH_dom"/>
</dbReference>
<feature type="domain" description="Aldehyde dehydrogenase" evidence="2">
    <location>
        <begin position="99"/>
        <end position="260"/>
    </location>
</feature>
<dbReference type="InterPro" id="IPR016162">
    <property type="entry name" value="Ald_DH_N"/>
</dbReference>
<protein>
    <recommendedName>
        <fullName evidence="2">Aldehyde dehydrogenase domain-containing protein</fullName>
    </recommendedName>
</protein>
<dbReference type="Gene3D" id="3.40.309.10">
    <property type="entry name" value="Aldehyde Dehydrogenase, Chain A, domain 2"/>
    <property type="match status" value="1"/>
</dbReference>
<dbReference type="InterPro" id="IPR016163">
    <property type="entry name" value="Ald_DH_C"/>
</dbReference>
<dbReference type="SUPFAM" id="SSF53720">
    <property type="entry name" value="ALDH-like"/>
    <property type="match status" value="1"/>
</dbReference>
<organism evidence="3">
    <name type="scientific">Odontella aurita</name>
    <dbReference type="NCBI Taxonomy" id="265563"/>
    <lineage>
        <taxon>Eukaryota</taxon>
        <taxon>Sar</taxon>
        <taxon>Stramenopiles</taxon>
        <taxon>Ochrophyta</taxon>
        <taxon>Bacillariophyta</taxon>
        <taxon>Mediophyceae</taxon>
        <taxon>Biddulphiophycidae</taxon>
        <taxon>Eupodiscales</taxon>
        <taxon>Odontellaceae</taxon>
        <taxon>Odontella</taxon>
    </lineage>
</organism>
<proteinExistence type="predicted"/>
<sequence length="513" mass="54967">MVPSSGGRSAAARPPPPLKTRSVAGEGKCIVTVFPSTLLEMTEAVGMKGELMLSGTTPEQDSYGDEEASEEGGGESGGGGGGVAAVLGAGNFDAPTEVLCQMFLKGRTCVYKPNPVNDASHPVVRRIMAPLVERGYLSFVRGGGEAGSALVRHPSVTEVVLTGSVDTYEKVVWGSTPEERIQNREADAPVLGAGTSVCAELGAVNPWIVVPGPSWDDRSIDDHARHLAFAKLANNGHTCAAPQIVLTSREWSHRESFLDRLRHWLGEYGGSAPFYPGSGEVHSSFLRRDARGKYGAECIAGRRIDAFDGQQRPILMTGVEAEVGGDAEKVHNDILRKEAFCPVLAEVPLDVPRSSSGCSGDADGDDPMAFLRAATSFARSNIFGSLTAAVSIDDRTARRHSVEFDRIVAEDMPYGVVGINVWPLFAHSMPQMVWGSHPSRTDSGRGGFVGNAGMYRNAEKGVLRAPFRHLGRGVATVMDPVKTEKVYRRLSKYKLRPTIMTQMALLSALFLDL</sequence>
<dbReference type="Pfam" id="PF00171">
    <property type="entry name" value="Aldedh"/>
    <property type="match status" value="1"/>
</dbReference>
<dbReference type="InterPro" id="IPR016161">
    <property type="entry name" value="Ald_DH/histidinol_DH"/>
</dbReference>
<dbReference type="GO" id="GO:0016620">
    <property type="term" value="F:oxidoreductase activity, acting on the aldehyde or oxo group of donors, NAD or NADP as acceptor"/>
    <property type="evidence" value="ECO:0007669"/>
    <property type="project" value="InterPro"/>
</dbReference>
<dbReference type="Gene3D" id="3.40.605.10">
    <property type="entry name" value="Aldehyde Dehydrogenase, Chain A, domain 1"/>
    <property type="match status" value="1"/>
</dbReference>
<reference evidence="3" key="1">
    <citation type="submission" date="2021-01" db="EMBL/GenBank/DDBJ databases">
        <authorList>
            <person name="Corre E."/>
            <person name="Pelletier E."/>
            <person name="Niang G."/>
            <person name="Scheremetjew M."/>
            <person name="Finn R."/>
            <person name="Kale V."/>
            <person name="Holt S."/>
            <person name="Cochrane G."/>
            <person name="Meng A."/>
            <person name="Brown T."/>
            <person name="Cohen L."/>
        </authorList>
    </citation>
    <scope>NUCLEOTIDE SEQUENCE</scope>
    <source>
        <strain evidence="3">Isolate 1302-5</strain>
    </source>
</reference>
<evidence type="ECO:0000256" key="1">
    <source>
        <dbReference type="SAM" id="MobiDB-lite"/>
    </source>
</evidence>
<dbReference type="AlphaFoldDB" id="A0A7S4MI62"/>
<feature type="compositionally biased region" description="Acidic residues" evidence="1">
    <location>
        <begin position="62"/>
        <end position="73"/>
    </location>
</feature>
<evidence type="ECO:0000259" key="2">
    <source>
        <dbReference type="Pfam" id="PF00171"/>
    </source>
</evidence>